<keyword evidence="3" id="KW-0732">Signal</keyword>
<organism evidence="5">
    <name type="scientific">Fagus sylvatica</name>
    <name type="common">Beechnut</name>
    <dbReference type="NCBI Taxonomy" id="28930"/>
    <lineage>
        <taxon>Eukaryota</taxon>
        <taxon>Viridiplantae</taxon>
        <taxon>Streptophyta</taxon>
        <taxon>Embryophyta</taxon>
        <taxon>Tracheophyta</taxon>
        <taxon>Spermatophyta</taxon>
        <taxon>Magnoliopsida</taxon>
        <taxon>eudicotyledons</taxon>
        <taxon>Gunneridae</taxon>
        <taxon>Pentapetalae</taxon>
        <taxon>rosids</taxon>
        <taxon>fabids</taxon>
        <taxon>Fagales</taxon>
        <taxon>Fagaceae</taxon>
        <taxon>Fagus</taxon>
    </lineage>
</organism>
<feature type="chain" id="PRO_5014763887" description="Reverse transcriptase Ty1/copia-type domain-containing protein" evidence="3">
    <location>
        <begin position="22"/>
        <end position="484"/>
    </location>
</feature>
<dbReference type="EMBL" id="OIVN01006306">
    <property type="protein sequence ID" value="SPD30223.1"/>
    <property type="molecule type" value="Genomic_DNA"/>
</dbReference>
<keyword evidence="2" id="KW-0472">Membrane</keyword>
<feature type="compositionally biased region" description="Low complexity" evidence="1">
    <location>
        <begin position="322"/>
        <end position="343"/>
    </location>
</feature>
<feature type="signal peptide" evidence="3">
    <location>
        <begin position="1"/>
        <end position="21"/>
    </location>
</feature>
<keyword evidence="2" id="KW-1133">Transmembrane helix</keyword>
<evidence type="ECO:0000256" key="3">
    <source>
        <dbReference type="SAM" id="SignalP"/>
    </source>
</evidence>
<feature type="region of interest" description="Disordered" evidence="1">
    <location>
        <begin position="322"/>
        <end position="363"/>
    </location>
</feature>
<evidence type="ECO:0000313" key="5">
    <source>
        <dbReference type="EMBL" id="SPD30223.1"/>
    </source>
</evidence>
<dbReference type="Pfam" id="PF07727">
    <property type="entry name" value="RVT_2"/>
    <property type="match status" value="1"/>
</dbReference>
<dbReference type="InterPro" id="IPR013103">
    <property type="entry name" value="RVT_2"/>
</dbReference>
<evidence type="ECO:0000256" key="2">
    <source>
        <dbReference type="SAM" id="Phobius"/>
    </source>
</evidence>
<evidence type="ECO:0000259" key="4">
    <source>
        <dbReference type="Pfam" id="PF07727"/>
    </source>
</evidence>
<sequence>MQFSSFLALFRCLNHLQFSSAAAVRIPVCPLPSQLLHQIPTPSLDAALNELVCEETHLQILQAQNKLNVLATASPLAPLQQSKYDQSSPNTRRSDRKSNKFCRYCKKHGHTIETCYRHNRSTAVVTHTDTDQTPTTVVAPEHSGSTITLTTNQFEKIIAQALIWAGNASFSFALSILPAELGYHILDYFGCVVLDSQDFGCVVQDPRTGLELGTSHRIRCLFEISSLCLPTIGVSATTSSSPSLSLWHSRLRHASSSRSLVLAFVASLVMVKLKKDIDVMILLLIVLVSPTMLFFGSIVCSLRGVYSFSRSVYLGTSISLTESPDYSSASPSDKSPHSSSESPAPGPSEDPAPETTLRRSSRVTSLPSYLRDFHCYTTLTILYEPHSYREASIDPLWQAAMTEELDALSRNRTWDLVDLPSNKSVVGCKWVFKIKTRSDESIERYKARLGAKGFTQKHGIDYEETFAPVARLSFVRTLLVAASR</sequence>
<name>A0A2N9J1B9_FAGSY</name>
<reference evidence="5" key="1">
    <citation type="submission" date="2018-02" db="EMBL/GenBank/DDBJ databases">
        <authorList>
            <person name="Cohen D.B."/>
            <person name="Kent A.D."/>
        </authorList>
    </citation>
    <scope>NUCLEOTIDE SEQUENCE</scope>
</reference>
<feature type="domain" description="Reverse transcriptase Ty1/copia-type" evidence="4">
    <location>
        <begin position="411"/>
        <end position="482"/>
    </location>
</feature>
<proteinExistence type="predicted"/>
<gene>
    <name evidence="5" type="ORF">FSB_LOCUS58105</name>
</gene>
<protein>
    <recommendedName>
        <fullName evidence="4">Reverse transcriptase Ty1/copia-type domain-containing protein</fullName>
    </recommendedName>
</protein>
<feature type="transmembrane region" description="Helical" evidence="2">
    <location>
        <begin position="279"/>
        <end position="302"/>
    </location>
</feature>
<dbReference type="AlphaFoldDB" id="A0A2N9J1B9"/>
<keyword evidence="2" id="KW-0812">Transmembrane</keyword>
<evidence type="ECO:0000256" key="1">
    <source>
        <dbReference type="SAM" id="MobiDB-lite"/>
    </source>
</evidence>
<accession>A0A2N9J1B9</accession>